<evidence type="ECO:0000313" key="2">
    <source>
        <dbReference type="EMBL" id="OOF41727.1"/>
    </source>
</evidence>
<dbReference type="PANTHER" id="PTHR43685">
    <property type="entry name" value="GLYCOSYLTRANSFERASE"/>
    <property type="match status" value="1"/>
</dbReference>
<evidence type="ECO:0000313" key="3">
    <source>
        <dbReference type="Proteomes" id="UP000189426"/>
    </source>
</evidence>
<sequence length="268" mass="29725">MFPNIDVIIPCYNAEKTLTRAVESVLNQPCLGKIWLIDDASSDGTLALANQFSAQYPERIFVESMNKNRGVAKARNWGVLQSTNELIAFLDADDAYEQGALEVAAATFHFQPDTSVVRLALKPIGLASRYAEHPNFDFAWQHMRMTCGGNVVFRRAFFLACGGFPQDVLFRELGGEDGALGIATTRINKVATLFDEVGVLHYCREGMHAERLLDSILFQKAPEEVTEEKMMQANAVTDEICRQMETLKCGLNSAKIGIQPLILTRSEA</sequence>
<reference evidence="2 3" key="1">
    <citation type="submission" date="2016-10" db="EMBL/GenBank/DDBJ databases">
        <title>Rodentibacter gen. nov. and new species.</title>
        <authorList>
            <person name="Christensen H."/>
        </authorList>
    </citation>
    <scope>NUCLEOTIDE SEQUENCE [LARGE SCALE GENOMIC DNA]</scope>
    <source>
        <strain evidence="2 3">Ppn418</strain>
    </source>
</reference>
<dbReference type="InterPro" id="IPR001173">
    <property type="entry name" value="Glyco_trans_2-like"/>
</dbReference>
<dbReference type="PANTHER" id="PTHR43685:SF2">
    <property type="entry name" value="GLYCOSYLTRANSFERASE 2-LIKE DOMAIN-CONTAINING PROTEIN"/>
    <property type="match status" value="1"/>
</dbReference>
<keyword evidence="3" id="KW-1185">Reference proteome</keyword>
<accession>A0A1V3IJZ8</accession>
<dbReference type="SUPFAM" id="SSF53448">
    <property type="entry name" value="Nucleotide-diphospho-sugar transferases"/>
    <property type="match status" value="1"/>
</dbReference>
<dbReference type="STRING" id="1908257.BKK47_00410"/>
<dbReference type="AlphaFoldDB" id="A0A1V3IJZ8"/>
<dbReference type="InterPro" id="IPR029044">
    <property type="entry name" value="Nucleotide-diphossugar_trans"/>
</dbReference>
<dbReference type="InterPro" id="IPR050834">
    <property type="entry name" value="Glycosyltransf_2"/>
</dbReference>
<dbReference type="Proteomes" id="UP000189426">
    <property type="component" value="Unassembled WGS sequence"/>
</dbReference>
<proteinExistence type="predicted"/>
<organism evidence="2 3">
    <name type="scientific">Rodentibacter mrazii</name>
    <dbReference type="NCBI Taxonomy" id="1908257"/>
    <lineage>
        <taxon>Bacteria</taxon>
        <taxon>Pseudomonadati</taxon>
        <taxon>Pseudomonadota</taxon>
        <taxon>Gammaproteobacteria</taxon>
        <taxon>Pasteurellales</taxon>
        <taxon>Pasteurellaceae</taxon>
        <taxon>Rodentibacter</taxon>
    </lineage>
</organism>
<feature type="domain" description="Glycosyltransferase 2-like" evidence="1">
    <location>
        <begin position="7"/>
        <end position="117"/>
    </location>
</feature>
<keyword evidence="2" id="KW-0808">Transferase</keyword>
<dbReference type="Gene3D" id="3.90.550.10">
    <property type="entry name" value="Spore Coat Polysaccharide Biosynthesis Protein SpsA, Chain A"/>
    <property type="match status" value="1"/>
</dbReference>
<dbReference type="Pfam" id="PF00535">
    <property type="entry name" value="Glycos_transf_2"/>
    <property type="match status" value="1"/>
</dbReference>
<protein>
    <submittedName>
        <fullName evidence="2">Glycosyltransferase</fullName>
    </submittedName>
</protein>
<gene>
    <name evidence="2" type="ORF">BKK47_00410</name>
</gene>
<dbReference type="CDD" id="cd00761">
    <property type="entry name" value="Glyco_tranf_GTA_type"/>
    <property type="match status" value="1"/>
</dbReference>
<dbReference type="RefSeq" id="WP_077492980.1">
    <property type="nucleotide sequence ID" value="NZ_MLHG01000004.1"/>
</dbReference>
<name>A0A1V3IJZ8_9PAST</name>
<comment type="caution">
    <text evidence="2">The sequence shown here is derived from an EMBL/GenBank/DDBJ whole genome shotgun (WGS) entry which is preliminary data.</text>
</comment>
<evidence type="ECO:0000259" key="1">
    <source>
        <dbReference type="Pfam" id="PF00535"/>
    </source>
</evidence>
<dbReference type="GO" id="GO:0016740">
    <property type="term" value="F:transferase activity"/>
    <property type="evidence" value="ECO:0007669"/>
    <property type="project" value="UniProtKB-KW"/>
</dbReference>
<dbReference type="EMBL" id="MLHG01000004">
    <property type="protein sequence ID" value="OOF41727.1"/>
    <property type="molecule type" value="Genomic_DNA"/>
</dbReference>